<dbReference type="Gene3D" id="1.20.58.340">
    <property type="entry name" value="Magnesium transport protein CorA, transmembrane region"/>
    <property type="match status" value="2"/>
</dbReference>
<dbReference type="PANTHER" id="PTHR46494:SF1">
    <property type="entry name" value="CORA FAMILY METAL ION TRANSPORTER (EUROFUNG)"/>
    <property type="match status" value="1"/>
</dbReference>
<sequence length="394" mass="44783">MTDRIQRGRGAATNGQRATTESGSTADGGRILRPRSWSPVRAVTRRLNPDGAQPVTHPTAPSRSAIVDCALYLDGQRQTGDWDYAEALAAARRAETGFVWLGLHEPDLAEMTEIAATYGLHELAVEDAVKAQQRPKLERFGDVSFLVLRTARYCEHTELTETSDVVETGQVMLFIGPQFLISVRHGDACRLAPVREELEARQELLSHGPWAVAYAITDRVVDLYLEVADRLEDDMDALEAEVFDRQSSGRIQRIYQMKRELVEFKRAVMPLQRPLLALTTQMNREVPKEVRRYFRDVQDHLSRTVEQVNSYDDLLNSILQARLAQVTVDQNNDMRKIAAWAAIAAVWTAIAGIYGMNFDFMPEVHWIYGYPVVMSLMVTISLALYRWFRRNDWL</sequence>
<dbReference type="Pfam" id="PF01544">
    <property type="entry name" value="CorA"/>
    <property type="match status" value="1"/>
</dbReference>
<protein>
    <recommendedName>
        <fullName evidence="12">Magnesium transport protein CorA</fullName>
    </recommendedName>
</protein>
<feature type="transmembrane region" description="Helical" evidence="12">
    <location>
        <begin position="337"/>
        <end position="356"/>
    </location>
</feature>
<proteinExistence type="inferred from homology"/>
<comment type="catalytic activity">
    <reaction evidence="10">
        <text>Mg(2+)(in) = Mg(2+)(out)</text>
        <dbReference type="Rhea" id="RHEA:29827"/>
        <dbReference type="ChEBI" id="CHEBI:18420"/>
    </reaction>
</comment>
<feature type="region of interest" description="Disordered" evidence="13">
    <location>
        <begin position="1"/>
        <end position="40"/>
    </location>
</feature>
<dbReference type="NCBIfam" id="TIGR00383">
    <property type="entry name" value="corA"/>
    <property type="match status" value="1"/>
</dbReference>
<dbReference type="AlphaFoldDB" id="A0A2W2BS42"/>
<comment type="similarity">
    <text evidence="2 12">Belongs to the CorA metal ion transporter (MIT) (TC 1.A.35) family.</text>
</comment>
<evidence type="ECO:0000256" key="2">
    <source>
        <dbReference type="ARBA" id="ARBA00009765"/>
    </source>
</evidence>
<accession>A0A2W2BS42</accession>
<dbReference type="SUPFAM" id="SSF143865">
    <property type="entry name" value="CorA soluble domain-like"/>
    <property type="match status" value="1"/>
</dbReference>
<evidence type="ECO:0000256" key="7">
    <source>
        <dbReference type="ARBA" id="ARBA00022989"/>
    </source>
</evidence>
<dbReference type="FunFam" id="1.20.58.340:FF:000004">
    <property type="entry name" value="Magnesium transport protein CorA"/>
    <property type="match status" value="1"/>
</dbReference>
<dbReference type="GO" id="GO:0050897">
    <property type="term" value="F:cobalt ion binding"/>
    <property type="evidence" value="ECO:0007669"/>
    <property type="project" value="TreeGrafter"/>
</dbReference>
<keyword evidence="4 12" id="KW-1003">Cell membrane</keyword>
<dbReference type="CDD" id="cd12830">
    <property type="entry name" value="MtCorA-like"/>
    <property type="match status" value="1"/>
</dbReference>
<dbReference type="OrthoDB" id="9803416at2"/>
<keyword evidence="7 12" id="KW-1133">Transmembrane helix</keyword>
<comment type="function">
    <text evidence="11">Mediates influx of magnesium ions. Alternates between open and closed states. Activated by low cytoplasmic Mg(2+) levels. Inactive when cytoplasmic Mg(2+) levels are high.</text>
</comment>
<dbReference type="RefSeq" id="WP_111245770.1">
    <property type="nucleotide sequence ID" value="NZ_POTX01000241.1"/>
</dbReference>
<feature type="compositionally biased region" description="Polar residues" evidence="13">
    <location>
        <begin position="13"/>
        <end position="25"/>
    </location>
</feature>
<evidence type="ECO:0000256" key="13">
    <source>
        <dbReference type="SAM" id="MobiDB-lite"/>
    </source>
</evidence>
<name>A0A2W2BS42_9ACTN</name>
<evidence type="ECO:0000256" key="4">
    <source>
        <dbReference type="ARBA" id="ARBA00022475"/>
    </source>
</evidence>
<evidence type="ECO:0000256" key="11">
    <source>
        <dbReference type="ARBA" id="ARBA00045497"/>
    </source>
</evidence>
<evidence type="ECO:0000313" key="15">
    <source>
        <dbReference type="Proteomes" id="UP000248627"/>
    </source>
</evidence>
<dbReference type="GO" id="GO:0015087">
    <property type="term" value="F:cobalt ion transmembrane transporter activity"/>
    <property type="evidence" value="ECO:0007669"/>
    <property type="project" value="UniProtKB-UniRule"/>
</dbReference>
<evidence type="ECO:0000256" key="8">
    <source>
        <dbReference type="ARBA" id="ARBA00023065"/>
    </source>
</evidence>
<dbReference type="InterPro" id="IPR045863">
    <property type="entry name" value="CorA_TM1_TM2"/>
</dbReference>
<organism evidence="14 15">
    <name type="scientific">Micromonospora endophytica</name>
    <dbReference type="NCBI Taxonomy" id="515350"/>
    <lineage>
        <taxon>Bacteria</taxon>
        <taxon>Bacillati</taxon>
        <taxon>Actinomycetota</taxon>
        <taxon>Actinomycetes</taxon>
        <taxon>Micromonosporales</taxon>
        <taxon>Micromonosporaceae</taxon>
        <taxon>Micromonospora</taxon>
    </lineage>
</organism>
<dbReference type="GO" id="GO:0015095">
    <property type="term" value="F:magnesium ion transmembrane transporter activity"/>
    <property type="evidence" value="ECO:0007669"/>
    <property type="project" value="UniProtKB-UniRule"/>
</dbReference>
<evidence type="ECO:0000256" key="6">
    <source>
        <dbReference type="ARBA" id="ARBA00022842"/>
    </source>
</evidence>
<dbReference type="GO" id="GO:0005886">
    <property type="term" value="C:plasma membrane"/>
    <property type="evidence" value="ECO:0007669"/>
    <property type="project" value="UniProtKB-SubCell"/>
</dbReference>
<dbReference type="Gene3D" id="3.30.460.20">
    <property type="entry name" value="CorA soluble domain-like"/>
    <property type="match status" value="1"/>
</dbReference>
<keyword evidence="9 12" id="KW-0472">Membrane</keyword>
<dbReference type="Proteomes" id="UP000248627">
    <property type="component" value="Unassembled WGS sequence"/>
</dbReference>
<dbReference type="InterPro" id="IPR002523">
    <property type="entry name" value="MgTranspt_CorA/ZnTranspt_ZntB"/>
</dbReference>
<dbReference type="GO" id="GO:0000287">
    <property type="term" value="F:magnesium ion binding"/>
    <property type="evidence" value="ECO:0007669"/>
    <property type="project" value="TreeGrafter"/>
</dbReference>
<comment type="subcellular location">
    <subcellularLocation>
        <location evidence="1">Cell membrane</location>
        <topology evidence="1">Multi-pass membrane protein</topology>
    </subcellularLocation>
    <subcellularLocation>
        <location evidence="12">Membrane</location>
        <topology evidence="12">Multi-pass membrane protein</topology>
    </subcellularLocation>
</comment>
<evidence type="ECO:0000256" key="5">
    <source>
        <dbReference type="ARBA" id="ARBA00022692"/>
    </source>
</evidence>
<keyword evidence="3 12" id="KW-0813">Transport</keyword>
<evidence type="ECO:0000256" key="10">
    <source>
        <dbReference type="ARBA" id="ARBA00034269"/>
    </source>
</evidence>
<evidence type="ECO:0000256" key="12">
    <source>
        <dbReference type="RuleBase" id="RU362010"/>
    </source>
</evidence>
<keyword evidence="6 12" id="KW-0460">Magnesium</keyword>
<evidence type="ECO:0000256" key="1">
    <source>
        <dbReference type="ARBA" id="ARBA00004651"/>
    </source>
</evidence>
<feature type="transmembrane region" description="Helical" evidence="12">
    <location>
        <begin position="368"/>
        <end position="388"/>
    </location>
</feature>
<dbReference type="SUPFAM" id="SSF144083">
    <property type="entry name" value="Magnesium transport protein CorA, transmembrane region"/>
    <property type="match status" value="1"/>
</dbReference>
<evidence type="ECO:0000256" key="3">
    <source>
        <dbReference type="ARBA" id="ARBA00022448"/>
    </source>
</evidence>
<keyword evidence="8 12" id="KW-0406">Ion transport</keyword>
<keyword evidence="15" id="KW-1185">Reference proteome</keyword>
<evidence type="ECO:0000313" key="14">
    <source>
        <dbReference type="EMBL" id="PZF88290.1"/>
    </source>
</evidence>
<dbReference type="EMBL" id="POTX01000241">
    <property type="protein sequence ID" value="PZF88290.1"/>
    <property type="molecule type" value="Genomic_DNA"/>
</dbReference>
<dbReference type="InterPro" id="IPR004488">
    <property type="entry name" value="Mg/Co-transport_prot_CorA"/>
</dbReference>
<keyword evidence="5 12" id="KW-0812">Transmembrane</keyword>
<evidence type="ECO:0000256" key="9">
    <source>
        <dbReference type="ARBA" id="ARBA00023136"/>
    </source>
</evidence>
<dbReference type="PANTHER" id="PTHR46494">
    <property type="entry name" value="CORA FAMILY METAL ION TRANSPORTER (EUROFUNG)"/>
    <property type="match status" value="1"/>
</dbReference>
<dbReference type="InterPro" id="IPR045861">
    <property type="entry name" value="CorA_cytoplasmic_dom"/>
</dbReference>
<gene>
    <name evidence="12 14" type="primary">corA</name>
    <name evidence="14" type="ORF">C1I93_25190</name>
</gene>
<reference evidence="14 15" key="1">
    <citation type="submission" date="2018-01" db="EMBL/GenBank/DDBJ databases">
        <title>Draft genome sequence of Jishengella endophytica.</title>
        <authorList>
            <person name="Sahin N."/>
            <person name="Ay H."/>
            <person name="Saygin H."/>
        </authorList>
    </citation>
    <scope>NUCLEOTIDE SEQUENCE [LARGE SCALE GENOMIC DNA]</scope>
    <source>
        <strain evidence="14 15">DSM 45430</strain>
    </source>
</reference>
<comment type="caution">
    <text evidence="14">The sequence shown here is derived from an EMBL/GenBank/DDBJ whole genome shotgun (WGS) entry which is preliminary data.</text>
</comment>